<accession>A0A8H6ZYU0</accession>
<dbReference type="RefSeq" id="XP_036634739.1">
    <property type="nucleotide sequence ID" value="XM_036773266.1"/>
</dbReference>
<dbReference type="VEuPathDB" id="FungiDB:PC9H_003673"/>
<dbReference type="GO" id="GO:0000932">
    <property type="term" value="C:P-body"/>
    <property type="evidence" value="ECO:0007669"/>
    <property type="project" value="TreeGrafter"/>
</dbReference>
<dbReference type="OrthoDB" id="202825at2759"/>
<dbReference type="Pfam" id="PF01975">
    <property type="entry name" value="SurE"/>
    <property type="match status" value="1"/>
</dbReference>
<proteinExistence type="predicted"/>
<evidence type="ECO:0000259" key="2">
    <source>
        <dbReference type="Pfam" id="PF01975"/>
    </source>
</evidence>
<dbReference type="GO" id="GO:0016787">
    <property type="term" value="F:hydrolase activity"/>
    <property type="evidence" value="ECO:0007669"/>
    <property type="project" value="InterPro"/>
</dbReference>
<keyword evidence="4" id="KW-1185">Reference proteome</keyword>
<dbReference type="AlphaFoldDB" id="A0A8H6ZYU0"/>
<dbReference type="InterPro" id="IPR027746">
    <property type="entry name" value="TTL"/>
</dbReference>
<dbReference type="PANTHER" id="PTHR47551">
    <property type="entry name" value="TUBULIN--TYROSINE LIGASE PBY1-RELATED"/>
    <property type="match status" value="1"/>
</dbReference>
<evidence type="ECO:0000313" key="3">
    <source>
        <dbReference type="EMBL" id="KAF7436840.1"/>
    </source>
</evidence>
<feature type="region of interest" description="Disordered" evidence="1">
    <location>
        <begin position="249"/>
        <end position="277"/>
    </location>
</feature>
<feature type="domain" description="Survival protein SurE-like phosphatase/nucleotidase" evidence="2">
    <location>
        <begin position="12"/>
        <end position="235"/>
    </location>
</feature>
<dbReference type="SUPFAM" id="SSF64167">
    <property type="entry name" value="SurE-like"/>
    <property type="match status" value="1"/>
</dbReference>
<protein>
    <recommendedName>
        <fullName evidence="2">Survival protein SurE-like phosphatase/nucleotidase domain-containing protein</fullName>
    </recommendedName>
</protein>
<name>A0A8H6ZYU0_PLEOS</name>
<reference evidence="3" key="1">
    <citation type="submission" date="2019-07" db="EMBL/GenBank/DDBJ databases">
        <authorList>
            <person name="Palmer J.M."/>
        </authorList>
    </citation>
    <scope>NUCLEOTIDE SEQUENCE</scope>
    <source>
        <strain evidence="3">PC9</strain>
    </source>
</reference>
<dbReference type="Gene3D" id="3.40.1210.10">
    <property type="entry name" value="Survival protein SurE-like phosphatase/nucleotidase"/>
    <property type="match status" value="1"/>
</dbReference>
<comment type="caution">
    <text evidence="3">The sequence shown here is derived from an EMBL/GenBank/DDBJ whole genome shotgun (WGS) entry which is preliminary data.</text>
</comment>
<feature type="compositionally biased region" description="Polar residues" evidence="1">
    <location>
        <begin position="264"/>
        <end position="277"/>
    </location>
</feature>
<organism evidence="3 4">
    <name type="scientific">Pleurotus ostreatus</name>
    <name type="common">Oyster mushroom</name>
    <name type="synonym">White-rot fungus</name>
    <dbReference type="NCBI Taxonomy" id="5322"/>
    <lineage>
        <taxon>Eukaryota</taxon>
        <taxon>Fungi</taxon>
        <taxon>Dikarya</taxon>
        <taxon>Basidiomycota</taxon>
        <taxon>Agaricomycotina</taxon>
        <taxon>Agaricomycetes</taxon>
        <taxon>Agaricomycetidae</taxon>
        <taxon>Agaricales</taxon>
        <taxon>Pleurotineae</taxon>
        <taxon>Pleurotaceae</taxon>
        <taxon>Pleurotus</taxon>
    </lineage>
</organism>
<dbReference type="InterPro" id="IPR036523">
    <property type="entry name" value="SurE-like_sf"/>
</dbReference>
<sequence>MSQSINVSTPRILLTNDDGPPSRDSPYIYGLFRHLTTHHGWDVKVVIPSSQKSWIGKAYHITEITKGRYYYPREPDGMGEISEISRPLKDGEVAEWILLDGTPATCANIAVHNIYPGHFNLVISGPNLGRNTSSAFALSSGTIGAALSSSLSQIRSIALSYGTVIHPTPSTYFQPAHLLGASIVRHLWENWGEDEGGLRDNEVDLYSVNIPLIEGLLAEEGLKVCWTRMWRNSYGRLFKEISGDAGRTIDPAGPDSLAARPSDLDNSGNPSSSIPTRSLTFKFKPDMRGLITPDSTSLPVGSDGWAIHNGWVSVTPLRASFAEPDHEEIAIEEKVWKMKL</sequence>
<evidence type="ECO:0000313" key="4">
    <source>
        <dbReference type="Proteomes" id="UP000623687"/>
    </source>
</evidence>
<dbReference type="GeneID" id="59373491"/>
<evidence type="ECO:0000256" key="1">
    <source>
        <dbReference type="SAM" id="MobiDB-lite"/>
    </source>
</evidence>
<dbReference type="InterPro" id="IPR002828">
    <property type="entry name" value="SurE-like_Pase/nucleotidase"/>
</dbReference>
<dbReference type="Proteomes" id="UP000623687">
    <property type="component" value="Unassembled WGS sequence"/>
</dbReference>
<dbReference type="NCBIfam" id="TIGR00087">
    <property type="entry name" value="surE"/>
    <property type="match status" value="1"/>
</dbReference>
<gene>
    <name evidence="3" type="ORF">PC9H_003673</name>
</gene>
<dbReference type="PANTHER" id="PTHR47551:SF1">
    <property type="entry name" value="TUBULIN--TYROSINE LIGASE PBY1-RELATED"/>
    <property type="match status" value="1"/>
</dbReference>
<dbReference type="EMBL" id="JACETU010000002">
    <property type="protein sequence ID" value="KAF7436840.1"/>
    <property type="molecule type" value="Genomic_DNA"/>
</dbReference>